<sequence length="124" mass="14087">MSDIEKVVLHTRRLEGLLREQYHAKGQGLIELTESCVTRLPHDVAQKIHLIAQSRQQLLDDDDVEPESTAAFIQACIECEKELTPRSGRFIWGVAIALMLTMTLGAILFYSIHWDVVAHHLNLE</sequence>
<dbReference type="Proteomes" id="UP000319828">
    <property type="component" value="Unassembled WGS sequence"/>
</dbReference>
<dbReference type="OrthoDB" id="5827998at2"/>
<dbReference type="EMBL" id="VMKJ01000046">
    <property type="protein sequence ID" value="TVO33212.1"/>
    <property type="molecule type" value="Genomic_DNA"/>
</dbReference>
<comment type="caution">
    <text evidence="2">The sequence shown here is derived from an EMBL/GenBank/DDBJ whole genome shotgun (WGS) entry which is preliminary data.</text>
</comment>
<gene>
    <name evidence="2" type="ORF">FOF44_15885</name>
</gene>
<reference evidence="2 3" key="1">
    <citation type="submission" date="2019-07" db="EMBL/GenBank/DDBJ databases">
        <title>The draft genome sequence of Vibrio algivorus M1486.</title>
        <authorList>
            <person name="Meng X."/>
        </authorList>
    </citation>
    <scope>NUCLEOTIDE SEQUENCE [LARGE SCALE GENOMIC DNA]</scope>
    <source>
        <strain evidence="2 3">M1486</strain>
    </source>
</reference>
<keyword evidence="1" id="KW-1133">Transmembrane helix</keyword>
<organism evidence="2 3">
    <name type="scientific">Vibrio algivorus</name>
    <dbReference type="NCBI Taxonomy" id="1667024"/>
    <lineage>
        <taxon>Bacteria</taxon>
        <taxon>Pseudomonadati</taxon>
        <taxon>Pseudomonadota</taxon>
        <taxon>Gammaproteobacteria</taxon>
        <taxon>Vibrionales</taxon>
        <taxon>Vibrionaceae</taxon>
        <taxon>Vibrio</taxon>
    </lineage>
</organism>
<name>A0A557NXS6_9VIBR</name>
<feature type="transmembrane region" description="Helical" evidence="1">
    <location>
        <begin position="90"/>
        <end position="112"/>
    </location>
</feature>
<protein>
    <submittedName>
        <fullName evidence="2">DUF4145 domain-containing protein</fullName>
    </submittedName>
</protein>
<evidence type="ECO:0000313" key="2">
    <source>
        <dbReference type="EMBL" id="TVO33212.1"/>
    </source>
</evidence>
<keyword evidence="1" id="KW-0472">Membrane</keyword>
<proteinExistence type="predicted"/>
<keyword evidence="1" id="KW-0812">Transmembrane</keyword>
<evidence type="ECO:0000313" key="3">
    <source>
        <dbReference type="Proteomes" id="UP000319828"/>
    </source>
</evidence>
<evidence type="ECO:0000256" key="1">
    <source>
        <dbReference type="SAM" id="Phobius"/>
    </source>
</evidence>
<dbReference type="AlphaFoldDB" id="A0A557NXS6"/>
<dbReference type="RefSeq" id="WP_144389002.1">
    <property type="nucleotide sequence ID" value="NZ_CANNCB010000048.1"/>
</dbReference>
<accession>A0A557NXS6</accession>